<dbReference type="AlphaFoldDB" id="W9H7D7"/>
<organism evidence="2 3">
    <name type="scientific">Skermanella stibiiresistens SB22</name>
    <dbReference type="NCBI Taxonomy" id="1385369"/>
    <lineage>
        <taxon>Bacteria</taxon>
        <taxon>Pseudomonadati</taxon>
        <taxon>Pseudomonadota</taxon>
        <taxon>Alphaproteobacteria</taxon>
        <taxon>Rhodospirillales</taxon>
        <taxon>Azospirillaceae</taxon>
        <taxon>Skermanella</taxon>
    </lineage>
</organism>
<name>W9H7D7_9PROT</name>
<dbReference type="Gene3D" id="2.40.160.20">
    <property type="match status" value="1"/>
</dbReference>
<dbReference type="InterPro" id="IPR018550">
    <property type="entry name" value="Lipid-A_deacylase-rel"/>
</dbReference>
<dbReference type="STRING" id="1385369.N825_04020"/>
<dbReference type="Proteomes" id="UP000019486">
    <property type="component" value="Unassembled WGS sequence"/>
</dbReference>
<feature type="signal peptide" evidence="1">
    <location>
        <begin position="1"/>
        <end position="26"/>
    </location>
</feature>
<dbReference type="PATRIC" id="fig|1385369.3.peg.3029"/>
<evidence type="ECO:0000313" key="3">
    <source>
        <dbReference type="Proteomes" id="UP000019486"/>
    </source>
</evidence>
<keyword evidence="3" id="KW-1185">Reference proteome</keyword>
<evidence type="ECO:0008006" key="4">
    <source>
        <dbReference type="Google" id="ProtNLM"/>
    </source>
</evidence>
<evidence type="ECO:0000313" key="2">
    <source>
        <dbReference type="EMBL" id="EWY39703.1"/>
    </source>
</evidence>
<keyword evidence="1" id="KW-0732">Signal</keyword>
<proteinExistence type="predicted"/>
<protein>
    <recommendedName>
        <fullName evidence="4">Lipid A 3-O-deacylase</fullName>
    </recommendedName>
</protein>
<dbReference type="Pfam" id="PF09411">
    <property type="entry name" value="PagL"/>
    <property type="match status" value="1"/>
</dbReference>
<accession>W9H7D7</accession>
<dbReference type="RefSeq" id="WP_051512391.1">
    <property type="nucleotide sequence ID" value="NZ_AVFL01000010.1"/>
</dbReference>
<evidence type="ECO:0000256" key="1">
    <source>
        <dbReference type="SAM" id="SignalP"/>
    </source>
</evidence>
<dbReference type="OrthoDB" id="6199047at2"/>
<gene>
    <name evidence="2" type="ORF">N825_04020</name>
</gene>
<reference evidence="2 3" key="1">
    <citation type="submission" date="2013-08" db="EMBL/GenBank/DDBJ databases">
        <title>The genome sequence of Skermanella stibiiresistens.</title>
        <authorList>
            <person name="Zhu W."/>
            <person name="Wang G."/>
        </authorList>
    </citation>
    <scope>NUCLEOTIDE SEQUENCE [LARGE SCALE GENOMIC DNA]</scope>
    <source>
        <strain evidence="2 3">SB22</strain>
    </source>
</reference>
<dbReference type="EMBL" id="AVFL01000010">
    <property type="protein sequence ID" value="EWY39703.1"/>
    <property type="molecule type" value="Genomic_DNA"/>
</dbReference>
<comment type="caution">
    <text evidence="2">The sequence shown here is derived from an EMBL/GenBank/DDBJ whole genome shotgun (WGS) entry which is preliminary data.</text>
</comment>
<feature type="chain" id="PRO_5004920891" description="Lipid A 3-O-deacylase" evidence="1">
    <location>
        <begin position="27"/>
        <end position="185"/>
    </location>
</feature>
<sequence>MRVLSGPLITSLFVTTLAATTTPAAAEEPGLGIVHQFRIGALMHDPAIWSKRSKEDGVDLNLDAVFDYEMLDVLGGTIRPYAGVSLSLQGDTSRAHAGLVWQYMAGPVYFDLGLGAAIHNGKLDHPGHDRKALGSRVLFHVPVELGFTLDEHNRVGVYFEHSSNANLAEPNTGIDAIGLRYTYQF</sequence>